<reference evidence="1" key="1">
    <citation type="submission" date="2021-05" db="EMBL/GenBank/DDBJ databases">
        <authorList>
            <person name="Alioto T."/>
            <person name="Alioto T."/>
            <person name="Gomez Garrido J."/>
        </authorList>
    </citation>
    <scope>NUCLEOTIDE SEQUENCE</scope>
</reference>
<protein>
    <submittedName>
        <fullName evidence="1">(northern house mosquito) hypothetical protein</fullName>
    </submittedName>
</protein>
<dbReference type="EMBL" id="HBUE01141235">
    <property type="protein sequence ID" value="CAG6500872.1"/>
    <property type="molecule type" value="Transcribed_RNA"/>
</dbReference>
<proteinExistence type="predicted"/>
<accession>A0A8D8D0N5</accession>
<dbReference type="AlphaFoldDB" id="A0A8D8D0N5"/>
<evidence type="ECO:0000313" key="1">
    <source>
        <dbReference type="EMBL" id="CAG6500872.1"/>
    </source>
</evidence>
<sequence length="184" mass="20035">MPFSSASPSGPCVFPDPVAIFKFFSFRSRSAIFSSNDFLLASLRPSSSDLACSIRSCKAVSSSSSSARIFSSSSNFFISSSRSIFLSFCFSSKSIFCAVSRFFNFSANASSFSSSIMLAIWQICSSQNHFPPWVATSPPTHWMWNRRLQLPQLTVCSPGAIFSLQVPHEASAESRASSSVPDIL</sequence>
<organism evidence="1">
    <name type="scientific">Culex pipiens</name>
    <name type="common">House mosquito</name>
    <dbReference type="NCBI Taxonomy" id="7175"/>
    <lineage>
        <taxon>Eukaryota</taxon>
        <taxon>Metazoa</taxon>
        <taxon>Ecdysozoa</taxon>
        <taxon>Arthropoda</taxon>
        <taxon>Hexapoda</taxon>
        <taxon>Insecta</taxon>
        <taxon>Pterygota</taxon>
        <taxon>Neoptera</taxon>
        <taxon>Endopterygota</taxon>
        <taxon>Diptera</taxon>
        <taxon>Nematocera</taxon>
        <taxon>Culicoidea</taxon>
        <taxon>Culicidae</taxon>
        <taxon>Culicinae</taxon>
        <taxon>Culicini</taxon>
        <taxon>Culex</taxon>
        <taxon>Culex</taxon>
    </lineage>
</organism>
<name>A0A8D8D0N5_CULPI</name>